<dbReference type="PANTHER" id="PTHR31528:SF3">
    <property type="entry name" value="THIAMINE BIOSYNTHESIS PROTEIN HI_0357-RELATED"/>
    <property type="match status" value="1"/>
</dbReference>
<protein>
    <submittedName>
        <fullName evidence="2">ABC transporter substrate-binding protein</fullName>
    </submittedName>
</protein>
<name>A0A2A2F136_9GAMM</name>
<dbReference type="SUPFAM" id="SSF53850">
    <property type="entry name" value="Periplasmic binding protein-like II"/>
    <property type="match status" value="1"/>
</dbReference>
<keyword evidence="3" id="KW-1185">Reference proteome</keyword>
<dbReference type="InterPro" id="IPR027939">
    <property type="entry name" value="NMT1/THI5"/>
</dbReference>
<organism evidence="2 3">
    <name type="scientific">Halomonas salipaludis</name>
    <dbReference type="NCBI Taxonomy" id="2032625"/>
    <lineage>
        <taxon>Bacteria</taxon>
        <taxon>Pseudomonadati</taxon>
        <taxon>Pseudomonadota</taxon>
        <taxon>Gammaproteobacteria</taxon>
        <taxon>Oceanospirillales</taxon>
        <taxon>Halomonadaceae</taxon>
        <taxon>Halomonas</taxon>
    </lineage>
</organism>
<dbReference type="OrthoDB" id="5348911at2"/>
<accession>A0A2A2F136</accession>
<dbReference type="Gene3D" id="3.40.190.10">
    <property type="entry name" value="Periplasmic binding protein-like II"/>
    <property type="match status" value="2"/>
</dbReference>
<evidence type="ECO:0000259" key="1">
    <source>
        <dbReference type="Pfam" id="PF09084"/>
    </source>
</evidence>
<gene>
    <name evidence="2" type="ORF">CK498_01795</name>
</gene>
<dbReference type="InterPro" id="IPR015168">
    <property type="entry name" value="SsuA/THI5"/>
</dbReference>
<dbReference type="AlphaFoldDB" id="A0A2A2F136"/>
<reference evidence="2 3" key="1">
    <citation type="submission" date="2017-08" db="EMBL/GenBank/DDBJ databases">
        <title>Halomonas alkalisoli sp. nov., isolated from saline alkaline soil.</title>
        <authorList>
            <person name="Wang D."/>
            <person name="Zhang G."/>
        </authorList>
    </citation>
    <scope>NUCLEOTIDE SEQUENCE [LARGE SCALE GENOMIC DNA]</scope>
    <source>
        <strain evidence="2 3">WRN001</strain>
    </source>
</reference>
<dbReference type="Pfam" id="PF09084">
    <property type="entry name" value="NMT1"/>
    <property type="match status" value="1"/>
</dbReference>
<dbReference type="PANTHER" id="PTHR31528">
    <property type="entry name" value="4-AMINO-5-HYDROXYMETHYL-2-METHYLPYRIMIDINE PHOSPHATE SYNTHASE THI11-RELATED"/>
    <property type="match status" value="1"/>
</dbReference>
<feature type="domain" description="SsuA/THI5-like" evidence="1">
    <location>
        <begin position="123"/>
        <end position="336"/>
    </location>
</feature>
<dbReference type="Proteomes" id="UP000217771">
    <property type="component" value="Unassembled WGS sequence"/>
</dbReference>
<sequence>MTTLRNRKAWWVLLAAIAVTLGFPTVALGDDQDGADTPAAILEPVTQIGEEALPASQRNPIPFIDPAALPFAAQHPILFEVFPRPEPAPLDESVPSITLRNPEPIDPPPLDELRIVLDWYLSPQHAALLVAQARGDFTRYGLDVTLNVPADPSLPPKLLAAARADLALGRQAQLHMLVDQKLPLVRVASLIPTPLSSLIVAAEGDIDTLADLAGKRIGYALDDSLSPILSGMLDQYDIGLDDLVLDYVNFSPAQALLEGRVDALIAPLRHVLPHHLDEEGLRVRGFSVEAYGIPRHDGLILMANRNTLASQRSEIKRLLNALEDATEWALNHPDDAWELITGHYPTLATAINQRAWPDTLRRLALRPSALDAKRYATLQNYLYERGHIASRHPLERLAVDLHAP</sequence>
<evidence type="ECO:0000313" key="2">
    <source>
        <dbReference type="EMBL" id="PAU79126.1"/>
    </source>
</evidence>
<comment type="caution">
    <text evidence="2">The sequence shown here is derived from an EMBL/GenBank/DDBJ whole genome shotgun (WGS) entry which is preliminary data.</text>
</comment>
<evidence type="ECO:0000313" key="3">
    <source>
        <dbReference type="Proteomes" id="UP000217771"/>
    </source>
</evidence>
<dbReference type="GO" id="GO:0009228">
    <property type="term" value="P:thiamine biosynthetic process"/>
    <property type="evidence" value="ECO:0007669"/>
    <property type="project" value="InterPro"/>
</dbReference>
<proteinExistence type="predicted"/>
<dbReference type="RefSeq" id="WP_095619141.1">
    <property type="nucleotide sequence ID" value="NZ_NSKB01000001.1"/>
</dbReference>
<dbReference type="EMBL" id="NSKB01000001">
    <property type="protein sequence ID" value="PAU79126.1"/>
    <property type="molecule type" value="Genomic_DNA"/>
</dbReference>